<evidence type="ECO:0000256" key="4">
    <source>
        <dbReference type="ARBA" id="ARBA00022452"/>
    </source>
</evidence>
<name>A0A2S8FBP0_9BACT</name>
<keyword evidence="5" id="KW-0812">Transmembrane</keyword>
<dbReference type="PANTHER" id="PTHR30026">
    <property type="entry name" value="OUTER MEMBRANE PROTEIN TOLC"/>
    <property type="match status" value="1"/>
</dbReference>
<dbReference type="GO" id="GO:1990281">
    <property type="term" value="C:efflux pump complex"/>
    <property type="evidence" value="ECO:0007669"/>
    <property type="project" value="TreeGrafter"/>
</dbReference>
<dbReference type="AlphaFoldDB" id="A0A2S8FBP0"/>
<protein>
    <recommendedName>
        <fullName evidence="11">Transporter</fullName>
    </recommendedName>
</protein>
<dbReference type="EMBL" id="PUHY01000015">
    <property type="protein sequence ID" value="PQO29364.1"/>
    <property type="molecule type" value="Genomic_DNA"/>
</dbReference>
<organism evidence="9 10">
    <name type="scientific">Blastopirellula marina</name>
    <dbReference type="NCBI Taxonomy" id="124"/>
    <lineage>
        <taxon>Bacteria</taxon>
        <taxon>Pseudomonadati</taxon>
        <taxon>Planctomycetota</taxon>
        <taxon>Planctomycetia</taxon>
        <taxon>Pirellulales</taxon>
        <taxon>Pirellulaceae</taxon>
        <taxon>Blastopirellula</taxon>
    </lineage>
</organism>
<evidence type="ECO:0008006" key="11">
    <source>
        <dbReference type="Google" id="ProtNLM"/>
    </source>
</evidence>
<proteinExistence type="inferred from homology"/>
<dbReference type="InterPro" id="IPR003423">
    <property type="entry name" value="OMP_efflux"/>
</dbReference>
<keyword evidence="4" id="KW-1134">Transmembrane beta strand</keyword>
<accession>A0A2S8FBP0</accession>
<dbReference type="GO" id="GO:0015288">
    <property type="term" value="F:porin activity"/>
    <property type="evidence" value="ECO:0007669"/>
    <property type="project" value="TreeGrafter"/>
</dbReference>
<evidence type="ECO:0000256" key="8">
    <source>
        <dbReference type="SAM" id="Coils"/>
    </source>
</evidence>
<comment type="similarity">
    <text evidence="2">Belongs to the outer membrane factor (OMF) (TC 1.B.17) family.</text>
</comment>
<keyword evidence="3" id="KW-0813">Transport</keyword>
<dbReference type="Pfam" id="PF02321">
    <property type="entry name" value="OEP"/>
    <property type="match status" value="1"/>
</dbReference>
<keyword evidence="7" id="KW-0998">Cell outer membrane</keyword>
<sequence>MARSSICWLAFCSRGHVWWPGRKCRRNRRRKRKLPGIGFTRCRFIMALGPLSEAGCTSERLGNVESGSSRLRDMATIERIPPNGRWQREGQQQGCYEAEDQVAKVGRLGIVPLLTMLVSAHFLFGCQSSSRTTPEYIEHVPKQVAAQQHSDATAPAMLETVAYDEELQPPTEAAPMLQTVPLEEIQPQPLSMLDVQRAVQASYPLLSSAYLSRDVAAGQNISAWGDFDLKLKGSTISRPEGFYQTYRQAVSMEQPLFSGGYLYGGYRLGDGNFPVWYGERKTNGGGEFAAGVGIPLLKDRAIDQRRAMLFKSQLEQQRVEPEIRAQLIEFSQIAAVYYWDWVAAGQAREAERGLLSLALERVQNIQKRIELGDLKSITRINNEQLIASRETKLIEAERKLQSAAIKLSLFFRDEAGEPLLPHDSLLPHDFPPQDLPSEEDLADATDAAIAASPLLADLQWQIRQLRIDLQQAENSVLPKLDAQLYASKDIGDPTSSTGDKTPFELEVGLFGEVPLQRRAAFGKITSTQAKLQQVSLKRQYTAEKTVAAVQDSISALLNSKERIKRAEQTVALADEAMKLARIQFNAGDIDLVELNIYEQATTNARLIEISAKADFFKAVADYRAALSITP</sequence>
<evidence type="ECO:0000256" key="6">
    <source>
        <dbReference type="ARBA" id="ARBA00023136"/>
    </source>
</evidence>
<dbReference type="SUPFAM" id="SSF56954">
    <property type="entry name" value="Outer membrane efflux proteins (OEP)"/>
    <property type="match status" value="1"/>
</dbReference>
<evidence type="ECO:0000256" key="2">
    <source>
        <dbReference type="ARBA" id="ARBA00007613"/>
    </source>
</evidence>
<evidence type="ECO:0000256" key="7">
    <source>
        <dbReference type="ARBA" id="ARBA00023237"/>
    </source>
</evidence>
<dbReference type="PANTHER" id="PTHR30026:SF21">
    <property type="entry name" value="SLR1270 PROTEIN"/>
    <property type="match status" value="1"/>
</dbReference>
<evidence type="ECO:0000256" key="3">
    <source>
        <dbReference type="ARBA" id="ARBA00022448"/>
    </source>
</evidence>
<reference evidence="9 10" key="1">
    <citation type="submission" date="2018-02" db="EMBL/GenBank/DDBJ databases">
        <title>Comparative genomes isolates from brazilian mangrove.</title>
        <authorList>
            <person name="Araujo J.E."/>
            <person name="Taketani R.G."/>
            <person name="Silva M.C.P."/>
            <person name="Loureco M.V."/>
            <person name="Andreote F.D."/>
        </authorList>
    </citation>
    <scope>NUCLEOTIDE SEQUENCE [LARGE SCALE GENOMIC DNA]</scope>
    <source>
        <strain evidence="9 10">Hex-1 MGV</strain>
    </source>
</reference>
<comment type="subcellular location">
    <subcellularLocation>
        <location evidence="1">Cell outer membrane</location>
    </subcellularLocation>
</comment>
<comment type="caution">
    <text evidence="9">The sequence shown here is derived from an EMBL/GenBank/DDBJ whole genome shotgun (WGS) entry which is preliminary data.</text>
</comment>
<gene>
    <name evidence="9" type="ORF">C5Y83_25130</name>
</gene>
<evidence type="ECO:0000256" key="5">
    <source>
        <dbReference type="ARBA" id="ARBA00022692"/>
    </source>
</evidence>
<dbReference type="Gene3D" id="1.20.1600.10">
    <property type="entry name" value="Outer membrane efflux proteins (OEP)"/>
    <property type="match status" value="1"/>
</dbReference>
<feature type="coiled-coil region" evidence="8">
    <location>
        <begin position="556"/>
        <end position="583"/>
    </location>
</feature>
<evidence type="ECO:0000313" key="10">
    <source>
        <dbReference type="Proteomes" id="UP000238322"/>
    </source>
</evidence>
<dbReference type="GO" id="GO:0009279">
    <property type="term" value="C:cell outer membrane"/>
    <property type="evidence" value="ECO:0007669"/>
    <property type="project" value="UniProtKB-SubCell"/>
</dbReference>
<dbReference type="InterPro" id="IPR051906">
    <property type="entry name" value="TolC-like"/>
</dbReference>
<evidence type="ECO:0000256" key="1">
    <source>
        <dbReference type="ARBA" id="ARBA00004442"/>
    </source>
</evidence>
<keyword evidence="6" id="KW-0472">Membrane</keyword>
<evidence type="ECO:0000313" key="9">
    <source>
        <dbReference type="EMBL" id="PQO29364.1"/>
    </source>
</evidence>
<keyword evidence="8" id="KW-0175">Coiled coil</keyword>
<dbReference type="Proteomes" id="UP000238322">
    <property type="component" value="Unassembled WGS sequence"/>
</dbReference>
<dbReference type="GO" id="GO:0015562">
    <property type="term" value="F:efflux transmembrane transporter activity"/>
    <property type="evidence" value="ECO:0007669"/>
    <property type="project" value="InterPro"/>
</dbReference>